<keyword evidence="8" id="KW-0547">Nucleotide-binding</keyword>
<keyword evidence="7" id="KW-0808">Transferase</keyword>
<dbReference type="FunFam" id="3.30.565.10:FF:000023">
    <property type="entry name" value="PAS domain-containing sensor histidine kinase"/>
    <property type="match status" value="1"/>
</dbReference>
<dbReference type="AlphaFoldDB" id="A0A0G1CFK6"/>
<dbReference type="GO" id="GO:0000155">
    <property type="term" value="F:phosphorelay sensor kinase activity"/>
    <property type="evidence" value="ECO:0007669"/>
    <property type="project" value="InterPro"/>
</dbReference>
<evidence type="ECO:0000313" key="14">
    <source>
        <dbReference type="EMBL" id="KKS84307.1"/>
    </source>
</evidence>
<dbReference type="GO" id="GO:0005524">
    <property type="term" value="F:ATP binding"/>
    <property type="evidence" value="ECO:0007669"/>
    <property type="project" value="UniProtKB-KW"/>
</dbReference>
<dbReference type="PANTHER" id="PTHR43711">
    <property type="entry name" value="TWO-COMPONENT HISTIDINE KINASE"/>
    <property type="match status" value="1"/>
</dbReference>
<evidence type="ECO:0000256" key="10">
    <source>
        <dbReference type="ARBA" id="ARBA00022840"/>
    </source>
</evidence>
<dbReference type="SMART" id="SM00387">
    <property type="entry name" value="HATPase_c"/>
    <property type="match status" value="1"/>
</dbReference>
<keyword evidence="10" id="KW-0067">ATP-binding</keyword>
<evidence type="ECO:0000256" key="3">
    <source>
        <dbReference type="ARBA" id="ARBA00004314"/>
    </source>
</evidence>
<evidence type="ECO:0000256" key="5">
    <source>
        <dbReference type="ARBA" id="ARBA00022475"/>
    </source>
</evidence>
<dbReference type="InterPro" id="IPR005467">
    <property type="entry name" value="His_kinase_dom"/>
</dbReference>
<evidence type="ECO:0000256" key="9">
    <source>
        <dbReference type="ARBA" id="ARBA00022777"/>
    </source>
</evidence>
<dbReference type="InterPro" id="IPR036097">
    <property type="entry name" value="HisK_dim/P_sf"/>
</dbReference>
<dbReference type="GO" id="GO:0045121">
    <property type="term" value="C:membrane raft"/>
    <property type="evidence" value="ECO:0007669"/>
    <property type="project" value="UniProtKB-SubCell"/>
</dbReference>
<dbReference type="STRING" id="1618436.UV59_C0022G0017"/>
<evidence type="ECO:0000256" key="4">
    <source>
        <dbReference type="ARBA" id="ARBA00012438"/>
    </source>
</evidence>
<dbReference type="SUPFAM" id="SSF47384">
    <property type="entry name" value="Homodimeric domain of signal transducing histidine kinase"/>
    <property type="match status" value="1"/>
</dbReference>
<dbReference type="InterPro" id="IPR003661">
    <property type="entry name" value="HisK_dim/P_dom"/>
</dbReference>
<dbReference type="SUPFAM" id="SSF55781">
    <property type="entry name" value="GAF domain-like"/>
    <property type="match status" value="1"/>
</dbReference>
<dbReference type="InterPro" id="IPR003018">
    <property type="entry name" value="GAF"/>
</dbReference>
<dbReference type="InterPro" id="IPR003594">
    <property type="entry name" value="HATPase_dom"/>
</dbReference>
<dbReference type="PANTHER" id="PTHR43711:SF31">
    <property type="entry name" value="HISTIDINE KINASE"/>
    <property type="match status" value="1"/>
</dbReference>
<dbReference type="SUPFAM" id="SSF55874">
    <property type="entry name" value="ATPase domain of HSP90 chaperone/DNA topoisomerase II/histidine kinase"/>
    <property type="match status" value="1"/>
</dbReference>
<evidence type="ECO:0000256" key="12">
    <source>
        <dbReference type="ARBA" id="ARBA00023136"/>
    </source>
</evidence>
<dbReference type="InterPro" id="IPR036890">
    <property type="entry name" value="HATPase_C_sf"/>
</dbReference>
<comment type="subcellular location">
    <subcellularLocation>
        <location evidence="2">Cell membrane</location>
    </subcellularLocation>
    <subcellularLocation>
        <location evidence="3">Membrane raft</location>
        <topology evidence="3">Multi-pass membrane protein</topology>
    </subcellularLocation>
</comment>
<evidence type="ECO:0000313" key="15">
    <source>
        <dbReference type="Proteomes" id="UP000034543"/>
    </source>
</evidence>
<dbReference type="Gene3D" id="1.10.287.130">
    <property type="match status" value="1"/>
</dbReference>
<feature type="domain" description="Histidine kinase" evidence="13">
    <location>
        <begin position="261"/>
        <end position="480"/>
    </location>
</feature>
<organism evidence="14 15">
    <name type="scientific">Candidatus Gottesmanbacteria bacterium GW2011_GWA1_43_11</name>
    <dbReference type="NCBI Taxonomy" id="1618436"/>
    <lineage>
        <taxon>Bacteria</taxon>
        <taxon>Candidatus Gottesmaniibacteriota</taxon>
    </lineage>
</organism>
<dbReference type="CDD" id="cd00082">
    <property type="entry name" value="HisKA"/>
    <property type="match status" value="1"/>
</dbReference>
<evidence type="ECO:0000256" key="7">
    <source>
        <dbReference type="ARBA" id="ARBA00022679"/>
    </source>
</evidence>
<dbReference type="Pfam" id="PF02518">
    <property type="entry name" value="HATPase_c"/>
    <property type="match status" value="1"/>
</dbReference>
<dbReference type="FunFam" id="1.10.287.130:FF:000001">
    <property type="entry name" value="Two-component sensor histidine kinase"/>
    <property type="match status" value="1"/>
</dbReference>
<dbReference type="Gene3D" id="3.30.450.40">
    <property type="match status" value="1"/>
</dbReference>
<comment type="caution">
    <text evidence="14">The sequence shown here is derived from an EMBL/GenBank/DDBJ whole genome shotgun (WGS) entry which is preliminary data.</text>
</comment>
<evidence type="ECO:0000256" key="8">
    <source>
        <dbReference type="ARBA" id="ARBA00022741"/>
    </source>
</evidence>
<dbReference type="SMART" id="SM00065">
    <property type="entry name" value="GAF"/>
    <property type="match status" value="1"/>
</dbReference>
<protein>
    <recommendedName>
        <fullName evidence="4">histidine kinase</fullName>
        <ecNumber evidence="4">2.7.13.3</ecNumber>
    </recommendedName>
</protein>
<keyword evidence="11" id="KW-0902">Two-component regulatory system</keyword>
<dbReference type="GO" id="GO:0005886">
    <property type="term" value="C:plasma membrane"/>
    <property type="evidence" value="ECO:0007669"/>
    <property type="project" value="UniProtKB-SubCell"/>
</dbReference>
<dbReference type="Pfam" id="PF00512">
    <property type="entry name" value="HisKA"/>
    <property type="match status" value="1"/>
</dbReference>
<dbReference type="InterPro" id="IPR050736">
    <property type="entry name" value="Sensor_HK_Regulatory"/>
</dbReference>
<dbReference type="Gene3D" id="3.30.565.10">
    <property type="entry name" value="Histidine kinase-like ATPase, C-terminal domain"/>
    <property type="match status" value="1"/>
</dbReference>
<keyword evidence="9" id="KW-0418">Kinase</keyword>
<keyword evidence="5" id="KW-1003">Cell membrane</keyword>
<name>A0A0G1CFK6_9BACT</name>
<sequence length="480" mass="53400">MPISQTVYYGSSSTQKKSLSGIPQLEITPSEESINIHGQTSLEELTKQMYKQNVELAVVNKTLRVIRALYSVTIESLEVEDVTQRLVDTIVKELNLTAVLISLIDEQNNILKPIAITRSAEIIKALEYLGKPLESFVVGLDNLSNLAINVVKDKERKITGNLLDILVPHVRQRDADKVEEITGIKTLILYPILLGEKCLGVINIALAKKVDDLSRVQRETLEQLLNVVSTSLDRAQLYENLKIANEKLKELDKLKDEFVSLASHELRSPMTTIKGSLSTILDGYAGEVSKETREFLTAAYSENDRLIRLVNNLLNISRIESGRLKFLVTNVDMSKLMKDEVDNMQMAAKERGLTLTIDKTENLPLVLADEDKIREVLINLLGNAIKFTHQGGITVSAKVDKDMVVTSVTDTGNGIAPEDQDLLFKKFSQVRRGTYSRQTGGTGLGLYISKKIIEGLQGQIWLTSTVGKGTTFFFSLPIIK</sequence>
<proteinExistence type="predicted"/>
<evidence type="ECO:0000259" key="13">
    <source>
        <dbReference type="PROSITE" id="PS50109"/>
    </source>
</evidence>
<dbReference type="InterPro" id="IPR004358">
    <property type="entry name" value="Sig_transdc_His_kin-like_C"/>
</dbReference>
<gene>
    <name evidence="14" type="ORF">UV59_C0022G0017</name>
</gene>
<dbReference type="Proteomes" id="UP000034543">
    <property type="component" value="Unassembled WGS sequence"/>
</dbReference>
<evidence type="ECO:0000256" key="2">
    <source>
        <dbReference type="ARBA" id="ARBA00004236"/>
    </source>
</evidence>
<dbReference type="CDD" id="cd16922">
    <property type="entry name" value="HATPase_EvgS-ArcB-TorS-like"/>
    <property type="match status" value="1"/>
</dbReference>
<dbReference type="InterPro" id="IPR029016">
    <property type="entry name" value="GAF-like_dom_sf"/>
</dbReference>
<dbReference type="EC" id="2.7.13.3" evidence="4"/>
<evidence type="ECO:0000256" key="6">
    <source>
        <dbReference type="ARBA" id="ARBA00022553"/>
    </source>
</evidence>
<keyword evidence="12" id="KW-0472">Membrane</keyword>
<dbReference type="PROSITE" id="PS50109">
    <property type="entry name" value="HIS_KIN"/>
    <property type="match status" value="1"/>
</dbReference>
<dbReference type="PRINTS" id="PR00344">
    <property type="entry name" value="BCTRLSENSOR"/>
</dbReference>
<comment type="catalytic activity">
    <reaction evidence="1">
        <text>ATP + protein L-histidine = ADP + protein N-phospho-L-histidine.</text>
        <dbReference type="EC" id="2.7.13.3"/>
    </reaction>
</comment>
<dbReference type="SMART" id="SM00388">
    <property type="entry name" value="HisKA"/>
    <property type="match status" value="1"/>
</dbReference>
<evidence type="ECO:0000256" key="1">
    <source>
        <dbReference type="ARBA" id="ARBA00000085"/>
    </source>
</evidence>
<accession>A0A0G1CFK6</accession>
<evidence type="ECO:0000256" key="11">
    <source>
        <dbReference type="ARBA" id="ARBA00023012"/>
    </source>
</evidence>
<reference evidence="14 15" key="1">
    <citation type="journal article" date="2015" name="Nature">
        <title>rRNA introns, odd ribosomes, and small enigmatic genomes across a large radiation of phyla.</title>
        <authorList>
            <person name="Brown C.T."/>
            <person name="Hug L.A."/>
            <person name="Thomas B.C."/>
            <person name="Sharon I."/>
            <person name="Castelle C.J."/>
            <person name="Singh A."/>
            <person name="Wilkins M.J."/>
            <person name="Williams K.H."/>
            <person name="Banfield J.F."/>
        </authorList>
    </citation>
    <scope>NUCLEOTIDE SEQUENCE [LARGE SCALE GENOMIC DNA]</scope>
</reference>
<keyword evidence="6" id="KW-0597">Phosphoprotein</keyword>
<dbReference type="EMBL" id="LCFB01000022">
    <property type="protein sequence ID" value="KKS84307.1"/>
    <property type="molecule type" value="Genomic_DNA"/>
</dbReference>